<keyword evidence="8" id="KW-0812">Transmembrane</keyword>
<dbReference type="GO" id="GO:0004222">
    <property type="term" value="F:metalloendopeptidase activity"/>
    <property type="evidence" value="ECO:0007669"/>
    <property type="project" value="InterPro"/>
</dbReference>
<protein>
    <recommendedName>
        <fullName evidence="13">Peptidase M13 C-terminal domain-containing protein</fullName>
    </recommendedName>
</protein>
<evidence type="ECO:0000256" key="8">
    <source>
        <dbReference type="SAM" id="Phobius"/>
    </source>
</evidence>
<evidence type="ECO:0000256" key="7">
    <source>
        <dbReference type="ARBA" id="ARBA00023049"/>
    </source>
</evidence>
<comment type="similarity">
    <text evidence="2">Belongs to the peptidase M13 family.</text>
</comment>
<keyword evidence="4" id="KW-0479">Metal-binding</keyword>
<keyword evidence="6" id="KW-0862">Zinc</keyword>
<keyword evidence="7" id="KW-0482">Metalloprotease</keyword>
<dbReference type="SUPFAM" id="SSF55486">
    <property type="entry name" value="Metalloproteases ('zincins'), catalytic domain"/>
    <property type="match status" value="1"/>
</dbReference>
<dbReference type="EMBL" id="CADEPM010000002">
    <property type="protein sequence ID" value="CAB3399723.1"/>
    <property type="molecule type" value="Genomic_DNA"/>
</dbReference>
<keyword evidence="3" id="KW-0645">Protease</keyword>
<feature type="domain" description="Peptidase M13 N-terminal" evidence="10">
    <location>
        <begin position="86"/>
        <end position="501"/>
    </location>
</feature>
<dbReference type="AlphaFoldDB" id="A0A8S1EJ43"/>
<dbReference type="CDD" id="cd08662">
    <property type="entry name" value="M13"/>
    <property type="match status" value="1"/>
</dbReference>
<dbReference type="Proteomes" id="UP000494206">
    <property type="component" value="Unassembled WGS sequence"/>
</dbReference>
<dbReference type="InterPro" id="IPR000718">
    <property type="entry name" value="Peptidase_M13"/>
</dbReference>
<dbReference type="Gene3D" id="1.10.1380.10">
    <property type="entry name" value="Neutral endopeptidase , domain2"/>
    <property type="match status" value="1"/>
</dbReference>
<gene>
    <name evidence="11" type="ORF">CBOVIS_LOCUS2801</name>
</gene>
<comment type="cofactor">
    <cofactor evidence="1">
        <name>Zn(2+)</name>
        <dbReference type="ChEBI" id="CHEBI:29105"/>
    </cofactor>
</comment>
<evidence type="ECO:0000256" key="5">
    <source>
        <dbReference type="ARBA" id="ARBA00022801"/>
    </source>
</evidence>
<evidence type="ECO:0000313" key="11">
    <source>
        <dbReference type="EMBL" id="CAB3399723.1"/>
    </source>
</evidence>
<dbReference type="PRINTS" id="PR00786">
    <property type="entry name" value="NEPRILYSIN"/>
</dbReference>
<accession>A0A8S1EJ43</accession>
<dbReference type="InterPro" id="IPR024079">
    <property type="entry name" value="MetalloPept_cat_dom_sf"/>
</dbReference>
<evidence type="ECO:0000256" key="4">
    <source>
        <dbReference type="ARBA" id="ARBA00022723"/>
    </source>
</evidence>
<dbReference type="Pfam" id="PF05649">
    <property type="entry name" value="Peptidase_M13_N"/>
    <property type="match status" value="1"/>
</dbReference>
<proteinExistence type="inferred from homology"/>
<dbReference type="PANTHER" id="PTHR11733">
    <property type="entry name" value="ZINC METALLOPROTEASE FAMILY M13 NEPRILYSIN-RELATED"/>
    <property type="match status" value="1"/>
</dbReference>
<evidence type="ECO:0000256" key="1">
    <source>
        <dbReference type="ARBA" id="ARBA00001947"/>
    </source>
</evidence>
<feature type="domain" description="Peptidase M13 C-terminal" evidence="9">
    <location>
        <begin position="571"/>
        <end position="790"/>
    </location>
</feature>
<dbReference type="InterPro" id="IPR042089">
    <property type="entry name" value="Peptidase_M13_dom_2"/>
</dbReference>
<organism evidence="11 12">
    <name type="scientific">Caenorhabditis bovis</name>
    <dbReference type="NCBI Taxonomy" id="2654633"/>
    <lineage>
        <taxon>Eukaryota</taxon>
        <taxon>Metazoa</taxon>
        <taxon>Ecdysozoa</taxon>
        <taxon>Nematoda</taxon>
        <taxon>Chromadorea</taxon>
        <taxon>Rhabditida</taxon>
        <taxon>Rhabditina</taxon>
        <taxon>Rhabditomorpha</taxon>
        <taxon>Rhabditoidea</taxon>
        <taxon>Rhabditidae</taxon>
        <taxon>Peloderinae</taxon>
        <taxon>Caenorhabditis</taxon>
    </lineage>
</organism>
<keyword evidence="8" id="KW-0472">Membrane</keyword>
<sequence length="796" mass="89453">MGKGVSYFTALAIVIAVGISIASLVLNIIILNQVNKSYKNSTEPIITPNHTHYDPSQGCGYNVSQSPEFKAAADYLLNGLDPTVDPCQDFYAFTCNKFLQNTDLKKLHRSRLGTYDQAQVDVFTEVAASLAKIDINDDKISKTERITKAAYDSCHANLMNPPDRTQVVYREIKNLFGGAPFLGDQLRNNVDYWDVAGQLEQKHALGTLSYSIGSSDYKNHLQNALYIGEPELSLAREYYVKPQFIDQVNQRVKDVNDLLTSFAHAVGKQCSADDVLRAAQETVNFEVQIAMASWPDDLMRNYQQQYNAYNLDGLNKAYSGITWNTYIGSLFDGIASVDKQKNFNLVITQPSYFAWLNSVFSGSTVNSTVVANYMIAQLIADEADFINPATQKANSKYIHYALRAGRGVSKIGRHEVRVLDLDGIAQGCMNLLTAYMPYGTGYVYVKGKSERNDVKKDVMAQTDLIINNFQGMIDSLQWMDDYSKERAHNKSESLVKNFGWPDMFGNFIDFKDIDDYNSDYASIIDIYKNDSSNIYDIMAVLKKGMEVRELFRILNEPAKRENFLQSPAMVNAWYQPERNSITFPYAAWNPPYYHLNYPQAYNFAGQGGTGGHELTHGYDDEGVQFGFNGELTNCTWNKCGWMDSSSSSGFVDMAQCVVTQFSTKCCPEKTGNVHCANGATTQGENIADLGGQQAAYRAYREYVATVRNGQEEERLPGLEKYTPNQIFWITYGYSWCMKQTDENLVHQLLTNPHSPGSCRTNNVMQDIPEFGIDFGCVRGTPMYPPPSERCKVWVGN</sequence>
<keyword evidence="12" id="KW-1185">Reference proteome</keyword>
<dbReference type="GO" id="GO:0005886">
    <property type="term" value="C:plasma membrane"/>
    <property type="evidence" value="ECO:0007669"/>
    <property type="project" value="TreeGrafter"/>
</dbReference>
<dbReference type="OrthoDB" id="6475849at2759"/>
<reference evidence="11 12" key="1">
    <citation type="submission" date="2020-04" db="EMBL/GenBank/DDBJ databases">
        <authorList>
            <person name="Laetsch R D."/>
            <person name="Stevens L."/>
            <person name="Kumar S."/>
            <person name="Blaxter L. M."/>
        </authorList>
    </citation>
    <scope>NUCLEOTIDE SEQUENCE [LARGE SCALE GENOMIC DNA]</scope>
</reference>
<dbReference type="Pfam" id="PF01431">
    <property type="entry name" value="Peptidase_M13"/>
    <property type="match status" value="1"/>
</dbReference>
<dbReference type="PANTHER" id="PTHR11733:SF188">
    <property type="entry name" value="NEPRILYSIN"/>
    <property type="match status" value="1"/>
</dbReference>
<evidence type="ECO:0000256" key="2">
    <source>
        <dbReference type="ARBA" id="ARBA00007357"/>
    </source>
</evidence>
<evidence type="ECO:0000259" key="9">
    <source>
        <dbReference type="Pfam" id="PF01431"/>
    </source>
</evidence>
<keyword evidence="5" id="KW-0378">Hydrolase</keyword>
<dbReference type="GO" id="GO:0016485">
    <property type="term" value="P:protein processing"/>
    <property type="evidence" value="ECO:0007669"/>
    <property type="project" value="TreeGrafter"/>
</dbReference>
<evidence type="ECO:0000256" key="6">
    <source>
        <dbReference type="ARBA" id="ARBA00022833"/>
    </source>
</evidence>
<dbReference type="Gene3D" id="3.40.390.10">
    <property type="entry name" value="Collagenase (Catalytic Domain)"/>
    <property type="match status" value="1"/>
</dbReference>
<evidence type="ECO:0000256" key="3">
    <source>
        <dbReference type="ARBA" id="ARBA00022670"/>
    </source>
</evidence>
<keyword evidence="8" id="KW-1133">Transmembrane helix</keyword>
<dbReference type="InterPro" id="IPR008753">
    <property type="entry name" value="Peptidase_M13_N"/>
</dbReference>
<dbReference type="GO" id="GO:0046872">
    <property type="term" value="F:metal ion binding"/>
    <property type="evidence" value="ECO:0007669"/>
    <property type="project" value="UniProtKB-KW"/>
</dbReference>
<feature type="transmembrane region" description="Helical" evidence="8">
    <location>
        <begin position="7"/>
        <end position="31"/>
    </location>
</feature>
<evidence type="ECO:0000313" key="12">
    <source>
        <dbReference type="Proteomes" id="UP000494206"/>
    </source>
</evidence>
<evidence type="ECO:0008006" key="13">
    <source>
        <dbReference type="Google" id="ProtNLM"/>
    </source>
</evidence>
<comment type="caution">
    <text evidence="11">The sequence shown here is derived from an EMBL/GenBank/DDBJ whole genome shotgun (WGS) entry which is preliminary data.</text>
</comment>
<dbReference type="InterPro" id="IPR018497">
    <property type="entry name" value="Peptidase_M13_C"/>
</dbReference>
<dbReference type="PROSITE" id="PS51885">
    <property type="entry name" value="NEPRILYSIN"/>
    <property type="match status" value="1"/>
</dbReference>
<name>A0A8S1EJ43_9PELO</name>
<evidence type="ECO:0000259" key="10">
    <source>
        <dbReference type="Pfam" id="PF05649"/>
    </source>
</evidence>